<dbReference type="InterPro" id="IPR000504">
    <property type="entry name" value="RRM_dom"/>
</dbReference>
<keyword evidence="4" id="KW-0539">Nucleus</keyword>
<keyword evidence="3 5" id="KW-0694">RNA-binding</keyword>
<comment type="subcellular location">
    <subcellularLocation>
        <location evidence="1">Nucleus</location>
    </subcellularLocation>
</comment>
<evidence type="ECO:0000256" key="5">
    <source>
        <dbReference type="PROSITE-ProRule" id="PRU00176"/>
    </source>
</evidence>
<dbReference type="PROSITE" id="PS50102">
    <property type="entry name" value="RRM"/>
    <property type="match status" value="1"/>
</dbReference>
<accession>A0A2J6R161</accession>
<organism evidence="9 10">
    <name type="scientific">Hyaloscypha variabilis (strain UAMH 11265 / GT02V1 / F)</name>
    <name type="common">Meliniomyces variabilis</name>
    <dbReference type="NCBI Taxonomy" id="1149755"/>
    <lineage>
        <taxon>Eukaryota</taxon>
        <taxon>Fungi</taxon>
        <taxon>Dikarya</taxon>
        <taxon>Ascomycota</taxon>
        <taxon>Pezizomycotina</taxon>
        <taxon>Leotiomycetes</taxon>
        <taxon>Helotiales</taxon>
        <taxon>Hyaloscyphaceae</taxon>
        <taxon>Hyaloscypha</taxon>
        <taxon>Hyaloscypha variabilis</taxon>
    </lineage>
</organism>
<evidence type="ECO:0000256" key="1">
    <source>
        <dbReference type="ARBA" id="ARBA00004123"/>
    </source>
</evidence>
<sequence length="489" mass="54048">MQGSSLRLYFCSAASLKPMRWTTLRIAQWMLCACTNTNAVAALWVGISKRSMNIAEQAASFVTTALFGSLVLYGTLGILGNSDLREKVRVQEPDCDSPENQFGTCEFHTHRKGDICHVSLAMIVQGRRLIITNLPIPMTEDDLMDFVARYSVTSISIPSTAKNPRRHAFINLSSRSEAERAIVELNGKQIRGRKISVLLACKPALDGVRNPGRCGGDAVTKFNDGAKVTRDVNEAPISSEQQERSQGGEVVDKTRSMDKVAASYPVFSNLSRPSTPPAGYTWYPQPKWALAQTSQAPENNVNQFGSHIRFEDRNVGQYQQYTGNGSFDNQHGLVNSDESSDPSTNHQQFQGQWFGPAMDSSNTLHRATAPSLPIKDEDPMSGIDLYGADDQPATSKQQQLKVEHQEPLNLPTPPTNSSQRRDNPRIDCFISSTLLAKIISLLSKLSEGTPRRCILPTAVWTLGHCLRRTKVRLPSPANTMSRRHMGECK</sequence>
<keyword evidence="7" id="KW-0812">Transmembrane</keyword>
<keyword evidence="7" id="KW-0472">Membrane</keyword>
<dbReference type="InterPro" id="IPR035979">
    <property type="entry name" value="RBD_domain_sf"/>
</dbReference>
<feature type="compositionally biased region" description="Polar residues" evidence="6">
    <location>
        <begin position="319"/>
        <end position="351"/>
    </location>
</feature>
<dbReference type="Pfam" id="PF00076">
    <property type="entry name" value="RRM_1"/>
    <property type="match status" value="1"/>
</dbReference>
<dbReference type="Gene3D" id="3.30.70.330">
    <property type="match status" value="1"/>
</dbReference>
<dbReference type="InterPro" id="IPR051945">
    <property type="entry name" value="RRM_MRD1_RNA_proc_ribogen"/>
</dbReference>
<keyword evidence="2" id="KW-0677">Repeat</keyword>
<proteinExistence type="predicted"/>
<dbReference type="GO" id="GO:0005634">
    <property type="term" value="C:nucleus"/>
    <property type="evidence" value="ECO:0007669"/>
    <property type="project" value="UniProtKB-SubCell"/>
</dbReference>
<reference evidence="9 10" key="1">
    <citation type="submission" date="2016-04" db="EMBL/GenBank/DDBJ databases">
        <title>A degradative enzymes factory behind the ericoid mycorrhizal symbiosis.</title>
        <authorList>
            <consortium name="DOE Joint Genome Institute"/>
            <person name="Martino E."/>
            <person name="Morin E."/>
            <person name="Grelet G."/>
            <person name="Kuo A."/>
            <person name="Kohler A."/>
            <person name="Daghino S."/>
            <person name="Barry K."/>
            <person name="Choi C."/>
            <person name="Cichocki N."/>
            <person name="Clum A."/>
            <person name="Copeland A."/>
            <person name="Hainaut M."/>
            <person name="Haridas S."/>
            <person name="Labutti K."/>
            <person name="Lindquist E."/>
            <person name="Lipzen A."/>
            <person name="Khouja H.-R."/>
            <person name="Murat C."/>
            <person name="Ohm R."/>
            <person name="Olson A."/>
            <person name="Spatafora J."/>
            <person name="Veneault-Fourrey C."/>
            <person name="Henrissat B."/>
            <person name="Grigoriev I."/>
            <person name="Martin F."/>
            <person name="Perotto S."/>
        </authorList>
    </citation>
    <scope>NUCLEOTIDE SEQUENCE [LARGE SCALE GENOMIC DNA]</scope>
    <source>
        <strain evidence="9 10">F</strain>
    </source>
</reference>
<dbReference type="PANTHER" id="PTHR48039">
    <property type="entry name" value="RNA-BINDING MOTIF PROTEIN 14B"/>
    <property type="match status" value="1"/>
</dbReference>
<feature type="transmembrane region" description="Helical" evidence="7">
    <location>
        <begin position="59"/>
        <end position="79"/>
    </location>
</feature>
<feature type="region of interest" description="Disordered" evidence="6">
    <location>
        <begin position="233"/>
        <end position="252"/>
    </location>
</feature>
<dbReference type="SUPFAM" id="SSF54928">
    <property type="entry name" value="RNA-binding domain, RBD"/>
    <property type="match status" value="1"/>
</dbReference>
<dbReference type="InterPro" id="IPR012677">
    <property type="entry name" value="Nucleotide-bd_a/b_plait_sf"/>
</dbReference>
<dbReference type="PANTHER" id="PTHR48039:SF5">
    <property type="entry name" value="RNA-BINDING PROTEIN 28"/>
    <property type="match status" value="1"/>
</dbReference>
<gene>
    <name evidence="9" type="ORF">L207DRAFT_179781</name>
</gene>
<name>A0A2J6R161_HYAVF</name>
<evidence type="ECO:0000256" key="4">
    <source>
        <dbReference type="ARBA" id="ARBA00023242"/>
    </source>
</evidence>
<dbReference type="OrthoDB" id="439808at2759"/>
<evidence type="ECO:0000256" key="3">
    <source>
        <dbReference type="ARBA" id="ARBA00022884"/>
    </source>
</evidence>
<feature type="transmembrane region" description="Helical" evidence="7">
    <location>
        <begin position="26"/>
        <end position="47"/>
    </location>
</feature>
<dbReference type="AlphaFoldDB" id="A0A2J6R161"/>
<dbReference type="CDD" id="cd00590">
    <property type="entry name" value="RRM_SF"/>
    <property type="match status" value="1"/>
</dbReference>
<evidence type="ECO:0000256" key="2">
    <source>
        <dbReference type="ARBA" id="ARBA00022737"/>
    </source>
</evidence>
<dbReference type="Proteomes" id="UP000235786">
    <property type="component" value="Unassembled WGS sequence"/>
</dbReference>
<dbReference type="STRING" id="1149755.A0A2J6R161"/>
<dbReference type="GO" id="GO:0003729">
    <property type="term" value="F:mRNA binding"/>
    <property type="evidence" value="ECO:0007669"/>
    <property type="project" value="TreeGrafter"/>
</dbReference>
<dbReference type="SMART" id="SM00360">
    <property type="entry name" value="RRM"/>
    <property type="match status" value="1"/>
</dbReference>
<feature type="domain" description="RRM" evidence="8">
    <location>
        <begin position="127"/>
        <end position="202"/>
    </location>
</feature>
<dbReference type="EMBL" id="KZ613959">
    <property type="protein sequence ID" value="PMD32256.1"/>
    <property type="molecule type" value="Genomic_DNA"/>
</dbReference>
<evidence type="ECO:0000259" key="8">
    <source>
        <dbReference type="PROSITE" id="PS50102"/>
    </source>
</evidence>
<evidence type="ECO:0000256" key="6">
    <source>
        <dbReference type="SAM" id="MobiDB-lite"/>
    </source>
</evidence>
<protein>
    <recommendedName>
        <fullName evidence="8">RRM domain-containing protein</fullName>
    </recommendedName>
</protein>
<evidence type="ECO:0000313" key="10">
    <source>
        <dbReference type="Proteomes" id="UP000235786"/>
    </source>
</evidence>
<evidence type="ECO:0000313" key="9">
    <source>
        <dbReference type="EMBL" id="PMD32256.1"/>
    </source>
</evidence>
<keyword evidence="7" id="KW-1133">Transmembrane helix</keyword>
<evidence type="ECO:0000256" key="7">
    <source>
        <dbReference type="SAM" id="Phobius"/>
    </source>
</evidence>
<feature type="region of interest" description="Disordered" evidence="6">
    <location>
        <begin position="319"/>
        <end position="423"/>
    </location>
</feature>
<keyword evidence="10" id="KW-1185">Reference proteome</keyword>